<evidence type="ECO:0000313" key="2">
    <source>
        <dbReference type="Proteomes" id="UP000789860"/>
    </source>
</evidence>
<dbReference type="Proteomes" id="UP000789860">
    <property type="component" value="Unassembled WGS sequence"/>
</dbReference>
<organism evidence="1 2">
    <name type="scientific">Scutellospora calospora</name>
    <dbReference type="NCBI Taxonomy" id="85575"/>
    <lineage>
        <taxon>Eukaryota</taxon>
        <taxon>Fungi</taxon>
        <taxon>Fungi incertae sedis</taxon>
        <taxon>Mucoromycota</taxon>
        <taxon>Glomeromycotina</taxon>
        <taxon>Glomeromycetes</taxon>
        <taxon>Diversisporales</taxon>
        <taxon>Gigasporaceae</taxon>
        <taxon>Scutellospora</taxon>
    </lineage>
</organism>
<evidence type="ECO:0000313" key="1">
    <source>
        <dbReference type="EMBL" id="CAG8611488.1"/>
    </source>
</evidence>
<dbReference type="EMBL" id="CAJVPM010016006">
    <property type="protein sequence ID" value="CAG8611488.1"/>
    <property type="molecule type" value="Genomic_DNA"/>
</dbReference>
<accession>A0ACA9N1A8</accession>
<protein>
    <submittedName>
        <fullName evidence="1">7461_t:CDS:1</fullName>
    </submittedName>
</protein>
<reference evidence="1" key="1">
    <citation type="submission" date="2021-06" db="EMBL/GenBank/DDBJ databases">
        <authorList>
            <person name="Kallberg Y."/>
            <person name="Tangrot J."/>
            <person name="Rosling A."/>
        </authorList>
    </citation>
    <scope>NUCLEOTIDE SEQUENCE</scope>
    <source>
        <strain evidence="1">AU212A</strain>
    </source>
</reference>
<name>A0ACA9N1A8_9GLOM</name>
<keyword evidence="2" id="KW-1185">Reference proteome</keyword>
<feature type="non-terminal residue" evidence="1">
    <location>
        <position position="93"/>
    </location>
</feature>
<sequence>MQPRQPRPRFQFTTQHRTLLEGVYQNTPYPDKARKLQLAAQIGATDVQVNEWFQRRRKKDSSMISNRALANSTAATNTTINSSSSASPSSTST</sequence>
<comment type="caution">
    <text evidence="1">The sequence shown here is derived from an EMBL/GenBank/DDBJ whole genome shotgun (WGS) entry which is preliminary data.</text>
</comment>
<gene>
    <name evidence="1" type="ORF">SCALOS_LOCUS7309</name>
</gene>
<proteinExistence type="predicted"/>